<dbReference type="AlphaFoldDB" id="A0A423NW30"/>
<dbReference type="EMBL" id="MOBZ01000023">
    <property type="protein sequence ID" value="ROO02446.1"/>
    <property type="molecule type" value="Genomic_DNA"/>
</dbReference>
<protein>
    <submittedName>
        <fullName evidence="2">Uncharacterized protein</fullName>
    </submittedName>
</protein>
<comment type="caution">
    <text evidence="2">The sequence shown here is derived from an EMBL/GenBank/DDBJ whole genome shotgun (WGS) entry which is preliminary data.</text>
</comment>
<accession>A0A423NW30</accession>
<evidence type="ECO:0000313" key="2">
    <source>
        <dbReference type="EMBL" id="ROO02446.1"/>
    </source>
</evidence>
<evidence type="ECO:0000313" key="3">
    <source>
        <dbReference type="Proteomes" id="UP000283619"/>
    </source>
</evidence>
<feature type="region of interest" description="Disordered" evidence="1">
    <location>
        <begin position="45"/>
        <end position="120"/>
    </location>
</feature>
<evidence type="ECO:0000256" key="1">
    <source>
        <dbReference type="SAM" id="MobiDB-lite"/>
    </source>
</evidence>
<sequence>MPPDEHRSEGTLSLSEVPYAGGQAFWFLFAGPALRRLKKGLAVRAKPPEAPAAATDMPPKPTVQTKDQKIAAFGSSYKSGSEARRQRKKNAPYQSGRFHEDAASVLQRFSEHHPDAMRPG</sequence>
<feature type="compositionally biased region" description="Basic and acidic residues" evidence="1">
    <location>
        <begin position="109"/>
        <end position="120"/>
    </location>
</feature>
<organism evidence="2 3">
    <name type="scientific">Pseudomonas fluorescens</name>
    <dbReference type="NCBI Taxonomy" id="294"/>
    <lineage>
        <taxon>Bacteria</taxon>
        <taxon>Pseudomonadati</taxon>
        <taxon>Pseudomonadota</taxon>
        <taxon>Gammaproteobacteria</taxon>
        <taxon>Pseudomonadales</taxon>
        <taxon>Pseudomonadaceae</taxon>
        <taxon>Pseudomonas</taxon>
    </lineage>
</organism>
<proteinExistence type="predicted"/>
<dbReference type="Proteomes" id="UP000283619">
    <property type="component" value="Unassembled WGS sequence"/>
</dbReference>
<reference evidence="2 3" key="1">
    <citation type="submission" date="2016-10" db="EMBL/GenBank/DDBJ databases">
        <title>Comparative genome analysis of multiple Pseudomonas spp. focuses on biocontrol and plant growth promoting traits.</title>
        <authorList>
            <person name="Tao X.-Y."/>
            <person name="Taylor C.G."/>
        </authorList>
    </citation>
    <scope>NUCLEOTIDE SEQUENCE [LARGE SCALE GENOMIC DNA]</scope>
    <source>
        <strain evidence="2 3">36G2</strain>
    </source>
</reference>
<name>A0A423NW30_PSEFL</name>
<gene>
    <name evidence="2" type="ORF">BK673_27470</name>
</gene>